<gene>
    <name evidence="1" type="ORF">MM213_02365</name>
</gene>
<name>A0ABS9V7W3_9BACT</name>
<reference evidence="1" key="1">
    <citation type="submission" date="2022-03" db="EMBL/GenBank/DDBJ databases">
        <title>De novo assembled genomes of Belliella spp. (Cyclobacteriaceae) strains.</title>
        <authorList>
            <person name="Szabo A."/>
            <person name="Korponai K."/>
            <person name="Felfoldi T."/>
        </authorList>
    </citation>
    <scope>NUCLEOTIDE SEQUENCE</scope>
    <source>
        <strain evidence="1">DSM 111903</strain>
    </source>
</reference>
<dbReference type="EMBL" id="JAKZGO010000002">
    <property type="protein sequence ID" value="MCH7412314.1"/>
    <property type="molecule type" value="Genomic_DNA"/>
</dbReference>
<dbReference type="Proteomes" id="UP001165430">
    <property type="component" value="Unassembled WGS sequence"/>
</dbReference>
<sequence length="217" mass="25473">MKEFKNNTMYKQLIYLVLALTFYFNQVSAQTKDRKYNYVQGSVTLKNGETIFGNVANIKHGFRDQLLDKVRIKPNGKNLAKKYRPNKISGFSMGDRQFVSWRVKRNNALLKEVYSIRGGKKHKIFELQSEGHLSIYLDYFVDEDLQIQTIPFFLKNGEMIMVRATQGVFGLKRKFLIEYFADCPPLVELIEGKSITRPEEVAIFYNNYKEEQLKLKR</sequence>
<comment type="caution">
    <text evidence="1">The sequence shown here is derived from an EMBL/GenBank/DDBJ whole genome shotgun (WGS) entry which is preliminary data.</text>
</comment>
<accession>A0ABS9V7W3</accession>
<evidence type="ECO:0000313" key="1">
    <source>
        <dbReference type="EMBL" id="MCH7412314.1"/>
    </source>
</evidence>
<protein>
    <submittedName>
        <fullName evidence="1">Uncharacterized protein</fullName>
    </submittedName>
</protein>
<evidence type="ECO:0000313" key="2">
    <source>
        <dbReference type="Proteomes" id="UP001165430"/>
    </source>
</evidence>
<organism evidence="1 2">
    <name type="scientific">Belliella alkalica</name>
    <dbReference type="NCBI Taxonomy" id="1730871"/>
    <lineage>
        <taxon>Bacteria</taxon>
        <taxon>Pseudomonadati</taxon>
        <taxon>Bacteroidota</taxon>
        <taxon>Cytophagia</taxon>
        <taxon>Cytophagales</taxon>
        <taxon>Cyclobacteriaceae</taxon>
        <taxon>Belliella</taxon>
    </lineage>
</organism>
<proteinExistence type="predicted"/>
<keyword evidence="2" id="KW-1185">Reference proteome</keyword>